<keyword evidence="2" id="KW-1185">Reference proteome</keyword>
<proteinExistence type="predicted"/>
<comment type="caution">
    <text evidence="1">The sequence shown here is derived from an EMBL/GenBank/DDBJ whole genome shotgun (WGS) entry which is preliminary data.</text>
</comment>
<name>A0ABQ5C1S4_9ASTR</name>
<evidence type="ECO:0000313" key="1">
    <source>
        <dbReference type="EMBL" id="GJT20975.1"/>
    </source>
</evidence>
<reference evidence="1" key="1">
    <citation type="journal article" date="2022" name="Int. J. Mol. Sci.">
        <title>Draft Genome of Tanacetum Coccineum: Genomic Comparison of Closely Related Tanacetum-Family Plants.</title>
        <authorList>
            <person name="Yamashiro T."/>
            <person name="Shiraishi A."/>
            <person name="Nakayama K."/>
            <person name="Satake H."/>
        </authorList>
    </citation>
    <scope>NUCLEOTIDE SEQUENCE</scope>
</reference>
<reference evidence="1" key="2">
    <citation type="submission" date="2022-01" db="EMBL/GenBank/DDBJ databases">
        <authorList>
            <person name="Yamashiro T."/>
            <person name="Shiraishi A."/>
            <person name="Satake H."/>
            <person name="Nakayama K."/>
        </authorList>
    </citation>
    <scope>NUCLEOTIDE SEQUENCE</scope>
</reference>
<dbReference type="EMBL" id="BQNB010013850">
    <property type="protein sequence ID" value="GJT20975.1"/>
    <property type="molecule type" value="Genomic_DNA"/>
</dbReference>
<gene>
    <name evidence="1" type="ORF">Tco_0890912</name>
</gene>
<sequence>MSDSMNHGSLYWRYPVLLRTFSDIRIQERMRCLVMDSHCLTYCLTPAQSLDLCSGDGVLIADDEDDDAVDIIEAHDDRGGRREHQLSGLLLLALPVADPAHWRRGDRVAETR</sequence>
<dbReference type="Proteomes" id="UP001151760">
    <property type="component" value="Unassembled WGS sequence"/>
</dbReference>
<evidence type="ECO:0000313" key="2">
    <source>
        <dbReference type="Proteomes" id="UP001151760"/>
    </source>
</evidence>
<accession>A0ABQ5C1S4</accession>
<organism evidence="1 2">
    <name type="scientific">Tanacetum coccineum</name>
    <dbReference type="NCBI Taxonomy" id="301880"/>
    <lineage>
        <taxon>Eukaryota</taxon>
        <taxon>Viridiplantae</taxon>
        <taxon>Streptophyta</taxon>
        <taxon>Embryophyta</taxon>
        <taxon>Tracheophyta</taxon>
        <taxon>Spermatophyta</taxon>
        <taxon>Magnoliopsida</taxon>
        <taxon>eudicotyledons</taxon>
        <taxon>Gunneridae</taxon>
        <taxon>Pentapetalae</taxon>
        <taxon>asterids</taxon>
        <taxon>campanulids</taxon>
        <taxon>Asterales</taxon>
        <taxon>Asteraceae</taxon>
        <taxon>Asteroideae</taxon>
        <taxon>Anthemideae</taxon>
        <taxon>Anthemidinae</taxon>
        <taxon>Tanacetum</taxon>
    </lineage>
</organism>
<protein>
    <submittedName>
        <fullName evidence="1">Uncharacterized protein</fullName>
    </submittedName>
</protein>